<gene>
    <name evidence="10" type="ORF">CQY22_003160</name>
</gene>
<dbReference type="InterPro" id="IPR011701">
    <property type="entry name" value="MFS"/>
</dbReference>
<accession>A0A2G5PG70</accession>
<dbReference type="Gene3D" id="1.20.1250.20">
    <property type="entry name" value="MFS general substrate transporter like domains"/>
    <property type="match status" value="1"/>
</dbReference>
<dbReference type="GO" id="GO:0022857">
    <property type="term" value="F:transmembrane transporter activity"/>
    <property type="evidence" value="ECO:0007669"/>
    <property type="project" value="InterPro"/>
</dbReference>
<evidence type="ECO:0000256" key="2">
    <source>
        <dbReference type="ARBA" id="ARBA00007520"/>
    </source>
</evidence>
<feature type="transmembrane region" description="Helical" evidence="8">
    <location>
        <begin position="251"/>
        <end position="272"/>
    </location>
</feature>
<dbReference type="OrthoDB" id="7375466at2"/>
<feature type="transmembrane region" description="Helical" evidence="8">
    <location>
        <begin position="181"/>
        <end position="206"/>
    </location>
</feature>
<keyword evidence="11" id="KW-1185">Reference proteome</keyword>
<dbReference type="PANTHER" id="PTHR23501">
    <property type="entry name" value="MAJOR FACILITATOR SUPERFAMILY"/>
    <property type="match status" value="1"/>
</dbReference>
<dbReference type="SUPFAM" id="SSF103473">
    <property type="entry name" value="MFS general substrate transporter"/>
    <property type="match status" value="1"/>
</dbReference>
<comment type="caution">
    <text evidence="10">The sequence shown here is derived from an EMBL/GenBank/DDBJ whole genome shotgun (WGS) entry which is preliminary data.</text>
</comment>
<dbReference type="AlphaFoldDB" id="A0A2G5PG70"/>
<dbReference type="InterPro" id="IPR020846">
    <property type="entry name" value="MFS_dom"/>
</dbReference>
<reference evidence="10 11" key="1">
    <citation type="journal article" date="2017" name="Infect. Genet. Evol.">
        <title>The new phylogeny of the genus Mycobacterium: The old and the news.</title>
        <authorList>
            <person name="Tortoli E."/>
            <person name="Fedrizzi T."/>
            <person name="Meehan C.J."/>
            <person name="Trovato A."/>
            <person name="Grottola A."/>
            <person name="Giacobazzi E."/>
            <person name="Serpini G.F."/>
            <person name="Tagliazucchi S."/>
            <person name="Fabio A."/>
            <person name="Bettua C."/>
            <person name="Bertorelli R."/>
            <person name="Frascaro F."/>
            <person name="De Sanctis V."/>
            <person name="Pecorari M."/>
            <person name="Jousson O."/>
            <person name="Segata N."/>
            <person name="Cirillo D.M."/>
        </authorList>
    </citation>
    <scope>NUCLEOTIDE SEQUENCE [LARGE SCALE GENOMIC DNA]</scope>
    <source>
        <strain evidence="10 11">CIP1034565</strain>
    </source>
</reference>
<organism evidence="10 11">
    <name type="scientific">Mycolicibacterium brumae</name>
    <dbReference type="NCBI Taxonomy" id="85968"/>
    <lineage>
        <taxon>Bacteria</taxon>
        <taxon>Bacillati</taxon>
        <taxon>Actinomycetota</taxon>
        <taxon>Actinomycetes</taxon>
        <taxon>Mycobacteriales</taxon>
        <taxon>Mycobacteriaceae</taxon>
        <taxon>Mycolicibacterium</taxon>
    </lineage>
</organism>
<dbReference type="Proteomes" id="UP000230551">
    <property type="component" value="Unassembled WGS sequence"/>
</dbReference>
<proteinExistence type="inferred from homology"/>
<keyword evidence="3" id="KW-0813">Transport</keyword>
<feature type="transmembrane region" description="Helical" evidence="8">
    <location>
        <begin position="149"/>
        <end position="169"/>
    </location>
</feature>
<evidence type="ECO:0000256" key="5">
    <source>
        <dbReference type="ARBA" id="ARBA00022692"/>
    </source>
</evidence>
<evidence type="ECO:0000313" key="11">
    <source>
        <dbReference type="Proteomes" id="UP000230551"/>
    </source>
</evidence>
<dbReference type="CDD" id="cd17502">
    <property type="entry name" value="MFS_Azr1_MDR_like"/>
    <property type="match status" value="1"/>
</dbReference>
<feature type="transmembrane region" description="Helical" evidence="8">
    <location>
        <begin position="449"/>
        <end position="471"/>
    </location>
</feature>
<sequence>MVTMLLASLNQTVLSTALPTIVGDLHGVNQMTWVITSYILASTIVMPVYGRIGDLLGRRPVLLVAISLFIVGSVVGALAGNIEWLIVGRAIQGLGGGGLIILSQAAIADVVPARERGRYMGIMGAVFAVSSVAGPLLGGWFTEGPGWRWAFWINLPLGVAAALAVIAFLRIPRADRTDRPTIDYLGAMLTAIATTAIVLVCTWGGGTYPWDSPQILGLIATAVIAGALFVFAETRAAQPIIPMYLFKDRDFTLSTVAGLLFGVAMFGAIGYLPTYLQMSAGVTATQAGMLMVPMMGGLLGASITTGQLVSRTGRYKRYPIAGALLMAIGLALISAAHTDTPLWMICGCLTIIGIGIGMGLQILVLIVQNAFPASIVGTATASTNYFRQVGASIGSAVVGSVFAQRLVDQLSARLPAGAGGVDTHSFTPAMVAHLPDAVRVEIVEAYNTALLPIFAYMVPLALAAALAMCFVRERPLATSVERDITAECLAEGQLIIEK</sequence>
<feature type="transmembrane region" description="Helical" evidence="8">
    <location>
        <begin position="342"/>
        <end position="367"/>
    </location>
</feature>
<keyword evidence="7 8" id="KW-0472">Membrane</keyword>
<dbReference type="InterPro" id="IPR036259">
    <property type="entry name" value="MFS_trans_sf"/>
</dbReference>
<evidence type="ECO:0000313" key="10">
    <source>
        <dbReference type="EMBL" id="PIB77312.1"/>
    </source>
</evidence>
<dbReference type="GO" id="GO:0005886">
    <property type="term" value="C:plasma membrane"/>
    <property type="evidence" value="ECO:0007669"/>
    <property type="project" value="UniProtKB-SubCell"/>
</dbReference>
<feature type="transmembrane region" description="Helical" evidence="8">
    <location>
        <begin position="284"/>
        <end position="306"/>
    </location>
</feature>
<dbReference type="Pfam" id="PF07690">
    <property type="entry name" value="MFS_1"/>
    <property type="match status" value="1"/>
</dbReference>
<protein>
    <submittedName>
        <fullName evidence="10">MFS transporter</fullName>
    </submittedName>
</protein>
<dbReference type="FunFam" id="1.20.1720.10:FF:000004">
    <property type="entry name" value="EmrB/QacA family drug resistance transporter"/>
    <property type="match status" value="1"/>
</dbReference>
<feature type="transmembrane region" description="Helical" evidence="8">
    <location>
        <begin position="119"/>
        <end position="137"/>
    </location>
</feature>
<feature type="transmembrane region" description="Helical" evidence="8">
    <location>
        <begin position="61"/>
        <end position="80"/>
    </location>
</feature>
<feature type="domain" description="Major facilitator superfamily (MFS) profile" evidence="9">
    <location>
        <begin position="1"/>
        <end position="476"/>
    </location>
</feature>
<evidence type="ECO:0000256" key="7">
    <source>
        <dbReference type="ARBA" id="ARBA00023136"/>
    </source>
</evidence>
<keyword evidence="4" id="KW-1003">Cell membrane</keyword>
<feature type="transmembrane region" description="Helical" evidence="8">
    <location>
        <begin position="212"/>
        <end position="231"/>
    </location>
</feature>
<dbReference type="PROSITE" id="PS50850">
    <property type="entry name" value="MFS"/>
    <property type="match status" value="1"/>
</dbReference>
<evidence type="ECO:0000256" key="4">
    <source>
        <dbReference type="ARBA" id="ARBA00022475"/>
    </source>
</evidence>
<evidence type="ECO:0000259" key="9">
    <source>
        <dbReference type="PROSITE" id="PS50850"/>
    </source>
</evidence>
<dbReference type="EMBL" id="PDCN02000002">
    <property type="protein sequence ID" value="PIB77312.1"/>
    <property type="molecule type" value="Genomic_DNA"/>
</dbReference>
<feature type="transmembrane region" description="Helical" evidence="8">
    <location>
        <begin position="388"/>
        <end position="407"/>
    </location>
</feature>
<keyword evidence="5 8" id="KW-0812">Transmembrane</keyword>
<evidence type="ECO:0000256" key="8">
    <source>
        <dbReference type="SAM" id="Phobius"/>
    </source>
</evidence>
<keyword evidence="6 8" id="KW-1133">Transmembrane helix</keyword>
<dbReference type="Gene3D" id="1.20.1720.10">
    <property type="entry name" value="Multidrug resistance protein D"/>
    <property type="match status" value="1"/>
</dbReference>
<name>A0A2G5PG70_9MYCO</name>
<comment type="similarity">
    <text evidence="2">Belongs to the major facilitator superfamily. TCR/Tet family.</text>
</comment>
<dbReference type="InterPro" id="IPR004638">
    <property type="entry name" value="EmrB-like"/>
</dbReference>
<evidence type="ECO:0000256" key="6">
    <source>
        <dbReference type="ARBA" id="ARBA00022989"/>
    </source>
</evidence>
<comment type="subcellular location">
    <subcellularLocation>
        <location evidence="1">Cell membrane</location>
        <topology evidence="1">Multi-pass membrane protein</topology>
    </subcellularLocation>
</comment>
<feature type="transmembrane region" description="Helical" evidence="8">
    <location>
        <begin position="31"/>
        <end position="49"/>
    </location>
</feature>
<feature type="transmembrane region" description="Helical" evidence="8">
    <location>
        <begin position="318"/>
        <end position="336"/>
    </location>
</feature>
<dbReference type="STRING" id="85968.GCA_900073015_01322"/>
<dbReference type="PANTHER" id="PTHR23501:SF197">
    <property type="entry name" value="COMD"/>
    <property type="match status" value="1"/>
</dbReference>
<evidence type="ECO:0000256" key="1">
    <source>
        <dbReference type="ARBA" id="ARBA00004651"/>
    </source>
</evidence>
<evidence type="ECO:0000256" key="3">
    <source>
        <dbReference type="ARBA" id="ARBA00022448"/>
    </source>
</evidence>
<feature type="transmembrane region" description="Helical" evidence="8">
    <location>
        <begin position="86"/>
        <end position="107"/>
    </location>
</feature>
<dbReference type="NCBIfam" id="TIGR00711">
    <property type="entry name" value="efflux_EmrB"/>
    <property type="match status" value="1"/>
</dbReference>